<dbReference type="InterPro" id="IPR013783">
    <property type="entry name" value="Ig-like_fold"/>
</dbReference>
<comment type="similarity">
    <text evidence="1 7">Belongs to the glycosyl hydrolase 10 (cellulase F) family.</text>
</comment>
<dbReference type="Pfam" id="PF00331">
    <property type="entry name" value="Glyco_hydro_10"/>
    <property type="match status" value="1"/>
</dbReference>
<keyword evidence="4 7" id="KW-0119">Carbohydrate metabolism</keyword>
<feature type="signal peptide" evidence="8">
    <location>
        <begin position="1"/>
        <end position="36"/>
    </location>
</feature>
<dbReference type="EC" id="3.2.1.8" evidence="7"/>
<dbReference type="InterPro" id="IPR036179">
    <property type="entry name" value="Ig-like_dom_sf"/>
</dbReference>
<dbReference type="Pfam" id="PF02018">
    <property type="entry name" value="CBM_4_9"/>
    <property type="match status" value="2"/>
</dbReference>
<evidence type="ECO:0000256" key="6">
    <source>
        <dbReference type="ARBA" id="ARBA00023326"/>
    </source>
</evidence>
<feature type="domain" description="Ig-like" evidence="9">
    <location>
        <begin position="1065"/>
        <end position="1151"/>
    </location>
</feature>
<feature type="domain" description="GH10" evidence="10">
    <location>
        <begin position="369"/>
        <end position="723"/>
    </location>
</feature>
<evidence type="ECO:0000256" key="2">
    <source>
        <dbReference type="ARBA" id="ARBA00022737"/>
    </source>
</evidence>
<keyword evidence="6 7" id="KW-0624">Polysaccharide degradation</keyword>
<keyword evidence="5 7" id="KW-0326">Glycosidase</keyword>
<dbReference type="InterPro" id="IPR010502">
    <property type="entry name" value="Carb-bd_dom_fam9"/>
</dbReference>
<dbReference type="PROSITE" id="PS50835">
    <property type="entry name" value="IG_LIKE"/>
    <property type="match status" value="1"/>
</dbReference>
<keyword evidence="8" id="KW-0732">Signal</keyword>
<dbReference type="Proteomes" id="UP001415169">
    <property type="component" value="Unassembled WGS sequence"/>
</dbReference>
<keyword evidence="3 7" id="KW-0378">Hydrolase</keyword>
<dbReference type="InterPro" id="IPR001000">
    <property type="entry name" value="GH10_dom"/>
</dbReference>
<reference evidence="11" key="1">
    <citation type="journal article" date="2014" name="Int. J. Syst. Evol. Microbiol.">
        <title>Complete genome of a new Firmicutes species belonging to the dominant human colonic microbiota ('Ruminococcus bicirculans') reveals two chromosomes and a selective capacity to utilize plant glucans.</title>
        <authorList>
            <consortium name="NISC Comparative Sequencing Program"/>
            <person name="Wegmann U."/>
            <person name="Louis P."/>
            <person name="Goesmann A."/>
            <person name="Henrissat B."/>
            <person name="Duncan S.H."/>
            <person name="Flint H.J."/>
        </authorList>
    </citation>
    <scope>NUCLEOTIDE SEQUENCE</scope>
    <source>
        <strain evidence="11">JCM 17590</strain>
    </source>
</reference>
<gene>
    <name evidence="11" type="ORF">GCM10022286_11060</name>
</gene>
<dbReference type="Gene3D" id="2.60.40.1190">
    <property type="match status" value="1"/>
</dbReference>
<name>A0ABP7ZHQ8_9MICO</name>
<dbReference type="PANTHER" id="PTHR31490">
    <property type="entry name" value="GLYCOSYL HYDROLASE"/>
    <property type="match status" value="1"/>
</dbReference>
<comment type="catalytic activity">
    <reaction evidence="7">
        <text>Endohydrolysis of (1-&gt;4)-beta-D-xylosidic linkages in xylans.</text>
        <dbReference type="EC" id="3.2.1.8"/>
    </reaction>
</comment>
<dbReference type="PROSITE" id="PS51760">
    <property type="entry name" value="GH10_2"/>
    <property type="match status" value="1"/>
</dbReference>
<dbReference type="SMART" id="SM00633">
    <property type="entry name" value="Glyco_10"/>
    <property type="match status" value="1"/>
</dbReference>
<dbReference type="InterPro" id="IPR007110">
    <property type="entry name" value="Ig-like_dom"/>
</dbReference>
<evidence type="ECO:0000256" key="4">
    <source>
        <dbReference type="ARBA" id="ARBA00023277"/>
    </source>
</evidence>
<dbReference type="Gene3D" id="3.20.20.80">
    <property type="entry name" value="Glycosidases"/>
    <property type="match status" value="1"/>
</dbReference>
<dbReference type="EMBL" id="BAABBV010000001">
    <property type="protein sequence ID" value="GAA4158346.1"/>
    <property type="molecule type" value="Genomic_DNA"/>
</dbReference>
<evidence type="ECO:0000256" key="3">
    <source>
        <dbReference type="ARBA" id="ARBA00022801"/>
    </source>
</evidence>
<evidence type="ECO:0000256" key="1">
    <source>
        <dbReference type="ARBA" id="ARBA00007495"/>
    </source>
</evidence>
<evidence type="ECO:0000313" key="12">
    <source>
        <dbReference type="Proteomes" id="UP001415169"/>
    </source>
</evidence>
<evidence type="ECO:0000313" key="11">
    <source>
        <dbReference type="EMBL" id="GAA4158346.1"/>
    </source>
</evidence>
<dbReference type="InterPro" id="IPR044846">
    <property type="entry name" value="GH10"/>
</dbReference>
<dbReference type="PRINTS" id="PR00134">
    <property type="entry name" value="GLHYDRLASE10"/>
</dbReference>
<dbReference type="Gene3D" id="2.60.120.260">
    <property type="entry name" value="Galactose-binding domain-like"/>
    <property type="match status" value="2"/>
</dbReference>
<dbReference type="SUPFAM" id="SSF49344">
    <property type="entry name" value="CBD9-like"/>
    <property type="match status" value="1"/>
</dbReference>
<proteinExistence type="inferred from homology"/>
<evidence type="ECO:0000259" key="10">
    <source>
        <dbReference type="PROSITE" id="PS51760"/>
    </source>
</evidence>
<dbReference type="InterPro" id="IPR003305">
    <property type="entry name" value="CenC_carb-bd"/>
</dbReference>
<reference evidence="11" key="2">
    <citation type="submission" date="2023-12" db="EMBL/GenBank/DDBJ databases">
        <authorList>
            <person name="Sun Q."/>
            <person name="Inoue M."/>
        </authorList>
    </citation>
    <scope>NUCLEOTIDE SEQUENCE</scope>
    <source>
        <strain evidence="11">JCM 17590</strain>
    </source>
</reference>
<dbReference type="Pfam" id="PF06452">
    <property type="entry name" value="CBM9_1"/>
    <property type="match status" value="1"/>
</dbReference>
<dbReference type="InterPro" id="IPR017853">
    <property type="entry name" value="GH"/>
</dbReference>
<dbReference type="RefSeq" id="WP_344790751.1">
    <property type="nucleotide sequence ID" value="NZ_BAABBV010000001.1"/>
</dbReference>
<evidence type="ECO:0000256" key="8">
    <source>
        <dbReference type="SAM" id="SignalP"/>
    </source>
</evidence>
<evidence type="ECO:0000259" key="9">
    <source>
        <dbReference type="PROSITE" id="PS50835"/>
    </source>
</evidence>
<evidence type="ECO:0000256" key="7">
    <source>
        <dbReference type="RuleBase" id="RU361174"/>
    </source>
</evidence>
<protein>
    <recommendedName>
        <fullName evidence="7">Beta-xylanase</fullName>
        <ecNumber evidence="7">3.2.1.8</ecNumber>
    </recommendedName>
</protein>
<dbReference type="SUPFAM" id="SSF48726">
    <property type="entry name" value="Immunoglobulin"/>
    <property type="match status" value="1"/>
</dbReference>
<keyword evidence="2" id="KW-0677">Repeat</keyword>
<dbReference type="PANTHER" id="PTHR31490:SF90">
    <property type="entry name" value="ENDO-1,4-BETA-XYLANASE A"/>
    <property type="match status" value="1"/>
</dbReference>
<dbReference type="SUPFAM" id="SSF51445">
    <property type="entry name" value="(Trans)glycosidases"/>
    <property type="match status" value="1"/>
</dbReference>
<evidence type="ECO:0000256" key="5">
    <source>
        <dbReference type="ARBA" id="ARBA00023295"/>
    </source>
</evidence>
<sequence>MKAVLRRRTPLAKLSWGVVVAAVIAAPLAAAQTAAAADSGTTVLSSTFDDGTIAPWTGNGGAKLSVVADPDGTGKSLEATGITAGYMGPAVDLTKLLTPGTAYTVSFEARLADAAQPADSVHFTVDDGNYTWIASPTAITADSWTTITGSYTLAASATKANMYLDSTVASGAAYPNVLIDNVTITGPAGSGGTGGTGSTCTYPTGDTIVSSDFESGDADGWVARADGKGSATVSVTDTLAHGGTHSLEASGRTDQGQGVGHDVTCLLEPGQTYEFSGWVRFAAGAPTDDVWLSLANTAGGSTSYTTLGQFTNVTNTGWAQLDQKFTMPASSDSALLYVETKYYSDGSAGNVSDLYFDDLSISKPSALSIQDITPIKDTLPFPVGAAVSDPQITGAPGQLLVKHFDQVTPENTMKPEAWYNADHSFKTTNADADQLMTFAQQNDLRVYGHNLVWYQQTPDWFFQDDQGNWLTNSDADKAIMRARLDTHIKDVAQYLSKFGAFGSSGNPLVSFDVVNEAVSDNVGDPDDLRQSHWYQILGPEYIEDAFNDANKYFNEDAAHGGFAADGAVHPITLFYNDYNTEQAGKLARVQELVKKLIADGVPIDGIGHQFHVTLSTPLSSLKDAIDGFNGITTASGKPLQQAVTELDVPTGTPVTTANQIDQGYYYQGVFDMLRSEAASGASIFSATVWGLTDGQSWRASSGAPLLFDDDLQAKPAYYGVTDQKLPAKQLSAIVFQQSATDAWDQLPLHPIAQDGSSGFQLRWASDHLTAYVSVTDGTTDAADQAAFAWGDGTQTATVKRDGTVTGTGVTATVTSTSTGWNAVVTLPLSGLTTASTPKFDVTVTNGTHTDDWNTPGTLGSLQLVEPLSFTTIPEASVAPSIDGTKDPVWSEASKVTTSKLISGSADGAKATVSQLWKDDYLYVFAEVTDPTIDTTSGNAYEQDSVEIFTDLGNAKNGSYRADDAQMRISADNAVSFGAGDSEAAQQARLTSATARTATGYVVEARIDLKDTTGVGKFEGVDYEVNDGTAGARTANFGWAEQTGTAYQTTSRWGVAELEGPAQYAPKVSVQPHAASGHPGDTVTFTATADAKPAATVVWQSKAPKASAWTTISGAKATTLSVKVNASLDGTSYRAVFTNSVGSTATDAATLTVVTGKPVK</sequence>
<keyword evidence="12" id="KW-1185">Reference proteome</keyword>
<accession>A0ABP7ZHQ8</accession>
<dbReference type="Gene3D" id="2.60.40.10">
    <property type="entry name" value="Immunoglobulins"/>
    <property type="match status" value="1"/>
</dbReference>
<dbReference type="InterPro" id="IPR008979">
    <property type="entry name" value="Galactose-bd-like_sf"/>
</dbReference>
<feature type="chain" id="PRO_5046414441" description="Beta-xylanase" evidence="8">
    <location>
        <begin position="37"/>
        <end position="1159"/>
    </location>
</feature>
<organism evidence="11 12">
    <name type="scientific">Gryllotalpicola daejeonensis</name>
    <dbReference type="NCBI Taxonomy" id="993087"/>
    <lineage>
        <taxon>Bacteria</taxon>
        <taxon>Bacillati</taxon>
        <taxon>Actinomycetota</taxon>
        <taxon>Actinomycetes</taxon>
        <taxon>Micrococcales</taxon>
        <taxon>Microbacteriaceae</taxon>
        <taxon>Gryllotalpicola</taxon>
    </lineage>
</organism>
<comment type="caution">
    <text evidence="11">The sequence shown here is derived from an EMBL/GenBank/DDBJ whole genome shotgun (WGS) entry which is preliminary data.</text>
</comment>
<dbReference type="SUPFAM" id="SSF49785">
    <property type="entry name" value="Galactose-binding domain-like"/>
    <property type="match status" value="2"/>
</dbReference>